<dbReference type="OrthoDB" id="1305376at2759"/>
<organism evidence="2 3">
    <name type="scientific">Acer yangbiense</name>
    <dbReference type="NCBI Taxonomy" id="1000413"/>
    <lineage>
        <taxon>Eukaryota</taxon>
        <taxon>Viridiplantae</taxon>
        <taxon>Streptophyta</taxon>
        <taxon>Embryophyta</taxon>
        <taxon>Tracheophyta</taxon>
        <taxon>Spermatophyta</taxon>
        <taxon>Magnoliopsida</taxon>
        <taxon>eudicotyledons</taxon>
        <taxon>Gunneridae</taxon>
        <taxon>Pentapetalae</taxon>
        <taxon>rosids</taxon>
        <taxon>malvids</taxon>
        <taxon>Sapindales</taxon>
        <taxon>Sapindaceae</taxon>
        <taxon>Hippocastanoideae</taxon>
        <taxon>Acereae</taxon>
        <taxon>Acer</taxon>
    </lineage>
</organism>
<sequence length="180" mass="19880">MKYVQFSKQSPKVKGSFSSNPKDEAAQTCKRKVVFESAEDNKILKKVRIPSPTPDGRKATSLKELFRFGDGFSVDSVGSKGGLMFIWRFSGFYGNPNPSLRVNSLDLLRCLRAVNNFPWVCVCVCVCVCVWVGEGDFNELLCMNEKVGGSEKSFSGMILFRQASNDCDLSDLGCSGPFLT</sequence>
<reference evidence="3" key="1">
    <citation type="journal article" date="2019" name="Gigascience">
        <title>De novo genome assembly of the endangered Acer yangbiense, a plant species with extremely small populations endemic to Yunnan Province, China.</title>
        <authorList>
            <person name="Yang J."/>
            <person name="Wariss H.M."/>
            <person name="Tao L."/>
            <person name="Zhang R."/>
            <person name="Yun Q."/>
            <person name="Hollingsworth P."/>
            <person name="Dao Z."/>
            <person name="Luo G."/>
            <person name="Guo H."/>
            <person name="Ma Y."/>
            <person name="Sun W."/>
        </authorList>
    </citation>
    <scope>NUCLEOTIDE SEQUENCE [LARGE SCALE GENOMIC DNA]</scope>
    <source>
        <strain evidence="3">cv. Malutang</strain>
    </source>
</reference>
<name>A0A5C7HK99_9ROSI</name>
<gene>
    <name evidence="2" type="ORF">EZV62_017979</name>
</gene>
<comment type="caution">
    <text evidence="2">The sequence shown here is derived from an EMBL/GenBank/DDBJ whole genome shotgun (WGS) entry which is preliminary data.</text>
</comment>
<dbReference type="EMBL" id="VAHF01000008">
    <property type="protein sequence ID" value="TXG56666.1"/>
    <property type="molecule type" value="Genomic_DNA"/>
</dbReference>
<evidence type="ECO:0000313" key="2">
    <source>
        <dbReference type="EMBL" id="TXG56666.1"/>
    </source>
</evidence>
<feature type="compositionally biased region" description="Polar residues" evidence="1">
    <location>
        <begin position="1"/>
        <end position="20"/>
    </location>
</feature>
<evidence type="ECO:0000313" key="3">
    <source>
        <dbReference type="Proteomes" id="UP000323000"/>
    </source>
</evidence>
<proteinExistence type="predicted"/>
<protein>
    <submittedName>
        <fullName evidence="2">Uncharacterized protein</fullName>
    </submittedName>
</protein>
<keyword evidence="3" id="KW-1185">Reference proteome</keyword>
<accession>A0A5C7HK99</accession>
<evidence type="ECO:0000256" key="1">
    <source>
        <dbReference type="SAM" id="MobiDB-lite"/>
    </source>
</evidence>
<feature type="region of interest" description="Disordered" evidence="1">
    <location>
        <begin position="1"/>
        <end position="26"/>
    </location>
</feature>
<dbReference type="Proteomes" id="UP000323000">
    <property type="component" value="Chromosome 8"/>
</dbReference>
<dbReference type="AlphaFoldDB" id="A0A5C7HK99"/>